<keyword evidence="4" id="KW-1185">Reference proteome</keyword>
<evidence type="ECO:0000313" key="3">
    <source>
        <dbReference type="EMBL" id="VDP08935.1"/>
    </source>
</evidence>
<proteinExistence type="predicted"/>
<dbReference type="AlphaFoldDB" id="A0A3P8BR56"/>
<reference evidence="5" key="2">
    <citation type="submission" date="2019-09" db="UniProtKB">
        <authorList>
            <consortium name="WormBaseParasite"/>
        </authorList>
    </citation>
    <scope>IDENTIFICATION</scope>
</reference>
<organism evidence="3">
    <name type="scientific">Heligmosomoides polygyrus</name>
    <name type="common">Parasitic roundworm</name>
    <dbReference type="NCBI Taxonomy" id="6339"/>
    <lineage>
        <taxon>Eukaryota</taxon>
        <taxon>Metazoa</taxon>
        <taxon>Ecdysozoa</taxon>
        <taxon>Nematoda</taxon>
        <taxon>Chromadorea</taxon>
        <taxon>Rhabditida</taxon>
        <taxon>Rhabditina</taxon>
        <taxon>Rhabditomorpha</taxon>
        <taxon>Strongyloidea</taxon>
        <taxon>Heligmosomidae</taxon>
        <taxon>Heligmosomoides</taxon>
    </lineage>
</organism>
<feature type="region of interest" description="Disordered" evidence="1">
    <location>
        <begin position="77"/>
        <end position="127"/>
    </location>
</feature>
<sequence>MRTTRTKFGLMQMLYFPPHPTVTDSAGDASPALSVTVLEGCYALSSLGALTCQPDNYHVKLEEPPIPAEEILAKDYGISTPGSSASSKVKVEPPDAKPMWSDPSQLESQDQNHSRKEVVEAPIPRPLVEEQKPEPIVEPSSCFTKQIKVENEDAGEEQSGDVKEDLMLPRLRTDADVRICILYEYRLGRSVETAHDNLLRAFGARQITDDIVSRWFNKFRRGDEIAEYERSFVPVNIAELMQIVEKTPKMPVPELARRFGVNSDRIYSCLMNIRDAESRKRHGNREESLPQWSTRYKVIVSSSAHPRQIAGRQVRLSVHDWLLPAVVVLVGLSQQFDGWVLLMALLLKTRAPLM</sequence>
<accession>A0A3P8BR56</accession>
<dbReference type="Pfam" id="PF17906">
    <property type="entry name" value="HTH_48"/>
    <property type="match status" value="1"/>
</dbReference>
<dbReference type="Proteomes" id="UP000050761">
    <property type="component" value="Unassembled WGS sequence"/>
</dbReference>
<protein>
    <submittedName>
        <fullName evidence="5">HTH_48 domain-containing protein</fullName>
    </submittedName>
</protein>
<feature type="domain" description="Mos1 transposase HTH" evidence="2">
    <location>
        <begin position="177"/>
        <end position="223"/>
    </location>
</feature>
<dbReference type="InterPro" id="IPR041426">
    <property type="entry name" value="Mos1_HTH"/>
</dbReference>
<gene>
    <name evidence="3" type="ORF">HPBE_LOCUS17460</name>
</gene>
<evidence type="ECO:0000313" key="5">
    <source>
        <dbReference type="WBParaSite" id="HPBE_0001746101-mRNA-1"/>
    </source>
</evidence>
<dbReference type="EMBL" id="UZAH01030029">
    <property type="protein sequence ID" value="VDP08935.1"/>
    <property type="molecule type" value="Genomic_DNA"/>
</dbReference>
<evidence type="ECO:0000256" key="1">
    <source>
        <dbReference type="SAM" id="MobiDB-lite"/>
    </source>
</evidence>
<dbReference type="WBParaSite" id="HPBE_0001746101-mRNA-1">
    <property type="protein sequence ID" value="HPBE_0001746101-mRNA-1"/>
    <property type="gene ID" value="HPBE_0001746101"/>
</dbReference>
<dbReference type="Gene3D" id="1.10.10.1450">
    <property type="match status" value="1"/>
</dbReference>
<evidence type="ECO:0000259" key="2">
    <source>
        <dbReference type="Pfam" id="PF17906"/>
    </source>
</evidence>
<reference evidence="3 4" key="1">
    <citation type="submission" date="2018-11" db="EMBL/GenBank/DDBJ databases">
        <authorList>
            <consortium name="Pathogen Informatics"/>
        </authorList>
    </citation>
    <scope>NUCLEOTIDE SEQUENCE [LARGE SCALE GENOMIC DNA]</scope>
</reference>
<evidence type="ECO:0000313" key="4">
    <source>
        <dbReference type="Proteomes" id="UP000050761"/>
    </source>
</evidence>
<dbReference type="OrthoDB" id="10017160at2759"/>
<name>A0A3P8BR56_HELPZ</name>
<feature type="compositionally biased region" description="Basic and acidic residues" evidence="1">
    <location>
        <begin position="110"/>
        <end position="119"/>
    </location>
</feature>